<keyword evidence="7" id="KW-1185">Reference proteome</keyword>
<feature type="domain" description="Protein kinase" evidence="5">
    <location>
        <begin position="176"/>
        <end position="463"/>
    </location>
</feature>
<evidence type="ECO:0000256" key="3">
    <source>
        <dbReference type="PROSITE-ProRule" id="PRU10141"/>
    </source>
</evidence>
<dbReference type="PROSITE" id="PS50011">
    <property type="entry name" value="PROTEIN_KINASE_DOM"/>
    <property type="match status" value="1"/>
</dbReference>
<dbReference type="PROSITE" id="PS00107">
    <property type="entry name" value="PROTEIN_KINASE_ATP"/>
    <property type="match status" value="1"/>
</dbReference>
<dbReference type="InterPro" id="IPR000719">
    <property type="entry name" value="Prot_kinase_dom"/>
</dbReference>
<feature type="binding site" evidence="3">
    <location>
        <position position="205"/>
    </location>
    <ligand>
        <name>ATP</name>
        <dbReference type="ChEBI" id="CHEBI:30616"/>
    </ligand>
</feature>
<name>A0A8H6VL01_9PEZI</name>
<evidence type="ECO:0000313" key="7">
    <source>
        <dbReference type="Proteomes" id="UP000660729"/>
    </source>
</evidence>
<dbReference type="Pfam" id="PF00069">
    <property type="entry name" value="Pkinase"/>
    <property type="match status" value="1"/>
</dbReference>
<dbReference type="Proteomes" id="UP000660729">
    <property type="component" value="Unassembled WGS sequence"/>
</dbReference>
<dbReference type="PROSITE" id="PS00108">
    <property type="entry name" value="PROTEIN_KINASE_ST"/>
    <property type="match status" value="1"/>
</dbReference>
<reference evidence="6" key="1">
    <citation type="submission" date="2020-04" db="EMBL/GenBank/DDBJ databases">
        <title>Draft genome resource of the tomato pathogen Pseudocercospora fuligena.</title>
        <authorList>
            <person name="Zaccaron A."/>
        </authorList>
    </citation>
    <scope>NUCLEOTIDE SEQUENCE</scope>
    <source>
        <strain evidence="6">PF001</strain>
    </source>
</reference>
<evidence type="ECO:0000259" key="5">
    <source>
        <dbReference type="PROSITE" id="PS50011"/>
    </source>
</evidence>
<keyword evidence="2 3" id="KW-0067">ATP-binding</keyword>
<feature type="compositionally biased region" description="Polar residues" evidence="4">
    <location>
        <begin position="552"/>
        <end position="561"/>
    </location>
</feature>
<evidence type="ECO:0000256" key="1">
    <source>
        <dbReference type="ARBA" id="ARBA00022741"/>
    </source>
</evidence>
<organism evidence="6 7">
    <name type="scientific">Pseudocercospora fuligena</name>
    <dbReference type="NCBI Taxonomy" id="685502"/>
    <lineage>
        <taxon>Eukaryota</taxon>
        <taxon>Fungi</taxon>
        <taxon>Dikarya</taxon>
        <taxon>Ascomycota</taxon>
        <taxon>Pezizomycotina</taxon>
        <taxon>Dothideomycetes</taxon>
        <taxon>Dothideomycetidae</taxon>
        <taxon>Mycosphaerellales</taxon>
        <taxon>Mycosphaerellaceae</taxon>
        <taxon>Pseudocercospora</taxon>
    </lineage>
</organism>
<protein>
    <submittedName>
        <fullName evidence="6">Meiosis-specific serine/threonine-protein kinase mek1</fullName>
    </submittedName>
</protein>
<dbReference type="OrthoDB" id="74764at2759"/>
<sequence>MALSEQDPKAPRAVAHLVFKVPDHPQIGTVSPPLYMHPEHELTITGTYKVFPHDEFDIGREGIFKILDIEDRCISSHHLRIHCVVYGDDDVPEVAPMVYMKVLSMNPVILRRRTREGLGKPMTVTNQDGHVLLNRGDSVQLTHRITMTFKPQLVTDEPEFDEMCQIESAAFADQYELTDRILGKGGFAAVYIAIKKNTGQQLACKVIGQDEDFIWSRSMPSAARKSGSAIREVEVLKKLSHPNVISLDKVITTPFNIYAFQELATGGDLLSYMDKKGKLSETQIAVIVKQLLEAVNYLHNHNVVHRDIKPENILMTTWKDGGRLILNDFGHAKTIADFEQAVNAAGVRRMYTMVGTVGYIAPEVSRQKRVDLEHSSGYSKAIDMWSVGCVGAALITGHALFPEGSMSDEECLKHIARLEQDEDWQELGHRGKAFIKGCLTIDEEQRLTAKQALQMPWFTHPFYKSDFGAAYQHAIADWTPKRINDNLVEHIDTTEAIERAQQASRRSKHFNSGQATFRPYPNVQHTARKGRSDELHASPAHIPDTPPHPPQYRSSSEQQETLDSIAHPPDIGRFRDFSALATQETFRSQPGYLSAADDGPSHHTSASEAATLNGVHALTCAHTVLR</sequence>
<evidence type="ECO:0000256" key="2">
    <source>
        <dbReference type="ARBA" id="ARBA00022840"/>
    </source>
</evidence>
<accession>A0A8H6VL01</accession>
<dbReference type="PANTHER" id="PTHR24347">
    <property type="entry name" value="SERINE/THREONINE-PROTEIN KINASE"/>
    <property type="match status" value="1"/>
</dbReference>
<evidence type="ECO:0000313" key="6">
    <source>
        <dbReference type="EMBL" id="KAF7194247.1"/>
    </source>
</evidence>
<dbReference type="AlphaFoldDB" id="A0A8H6VL01"/>
<gene>
    <name evidence="6" type="ORF">HII31_04484</name>
</gene>
<evidence type="ECO:0000256" key="4">
    <source>
        <dbReference type="SAM" id="MobiDB-lite"/>
    </source>
</evidence>
<dbReference type="SMART" id="SM00220">
    <property type="entry name" value="S_TKc"/>
    <property type="match status" value="1"/>
</dbReference>
<feature type="region of interest" description="Disordered" evidence="4">
    <location>
        <begin position="500"/>
        <end position="561"/>
    </location>
</feature>
<dbReference type="InterPro" id="IPR017441">
    <property type="entry name" value="Protein_kinase_ATP_BS"/>
</dbReference>
<keyword evidence="6" id="KW-0808">Transferase</keyword>
<dbReference type="InterPro" id="IPR008271">
    <property type="entry name" value="Ser/Thr_kinase_AS"/>
</dbReference>
<dbReference type="Gene3D" id="3.30.200.20">
    <property type="entry name" value="Phosphorylase Kinase, domain 1"/>
    <property type="match status" value="1"/>
</dbReference>
<dbReference type="GO" id="GO:0005524">
    <property type="term" value="F:ATP binding"/>
    <property type="evidence" value="ECO:0007669"/>
    <property type="project" value="UniProtKB-UniRule"/>
</dbReference>
<dbReference type="InterPro" id="IPR011009">
    <property type="entry name" value="Kinase-like_dom_sf"/>
</dbReference>
<dbReference type="GO" id="GO:0004672">
    <property type="term" value="F:protein kinase activity"/>
    <property type="evidence" value="ECO:0007669"/>
    <property type="project" value="InterPro"/>
</dbReference>
<comment type="caution">
    <text evidence="6">The sequence shown here is derived from an EMBL/GenBank/DDBJ whole genome shotgun (WGS) entry which is preliminary data.</text>
</comment>
<proteinExistence type="predicted"/>
<keyword evidence="1 3" id="KW-0547">Nucleotide-binding</keyword>
<keyword evidence="6" id="KW-0418">Kinase</keyword>
<dbReference type="Gene3D" id="1.10.510.10">
    <property type="entry name" value="Transferase(Phosphotransferase) domain 1"/>
    <property type="match status" value="1"/>
</dbReference>
<dbReference type="SUPFAM" id="SSF56112">
    <property type="entry name" value="Protein kinase-like (PK-like)"/>
    <property type="match status" value="1"/>
</dbReference>
<dbReference type="EMBL" id="JABCIY010000063">
    <property type="protein sequence ID" value="KAF7194247.1"/>
    <property type="molecule type" value="Genomic_DNA"/>
</dbReference>